<dbReference type="Proteomes" id="UP001548189">
    <property type="component" value="Unassembled WGS sequence"/>
</dbReference>
<comment type="caution">
    <text evidence="1">The sequence shown here is derived from an EMBL/GenBank/DDBJ whole genome shotgun (WGS) entry which is preliminary data.</text>
</comment>
<reference evidence="1 2" key="1">
    <citation type="submission" date="2024-06" db="EMBL/GenBank/DDBJ databases">
        <authorList>
            <person name="Li F."/>
        </authorList>
    </citation>
    <scope>NUCLEOTIDE SEQUENCE [LARGE SCALE GENOMIC DNA]</scope>
    <source>
        <strain evidence="1 2">GXAS 311</strain>
    </source>
</reference>
<dbReference type="InterPro" id="IPR021796">
    <property type="entry name" value="Tll0287-like_dom"/>
</dbReference>
<evidence type="ECO:0000313" key="2">
    <source>
        <dbReference type="Proteomes" id="UP001548189"/>
    </source>
</evidence>
<accession>A0ABV2BQ28</accession>
<protein>
    <submittedName>
        <fullName evidence="1">DUF3365 domain-containing protein</fullName>
    </submittedName>
</protein>
<proteinExistence type="predicted"/>
<name>A0ABV2BQ28_9GAMM</name>
<organism evidence="1 2">
    <name type="scientific">Aliikangiella maris</name>
    <dbReference type="NCBI Taxonomy" id="3162458"/>
    <lineage>
        <taxon>Bacteria</taxon>
        <taxon>Pseudomonadati</taxon>
        <taxon>Pseudomonadota</taxon>
        <taxon>Gammaproteobacteria</taxon>
        <taxon>Oceanospirillales</taxon>
        <taxon>Pleioneaceae</taxon>
        <taxon>Aliikangiella</taxon>
    </lineage>
</organism>
<dbReference type="EMBL" id="JBEVCJ010000002">
    <property type="protein sequence ID" value="MET1254055.1"/>
    <property type="molecule type" value="Genomic_DNA"/>
</dbReference>
<evidence type="ECO:0000313" key="1">
    <source>
        <dbReference type="EMBL" id="MET1254055.1"/>
    </source>
</evidence>
<dbReference type="Pfam" id="PF11845">
    <property type="entry name" value="Tll0287-like"/>
    <property type="match status" value="1"/>
</dbReference>
<keyword evidence="2" id="KW-1185">Reference proteome</keyword>
<sequence>MKVSSRTKLLAGASLLTALTFTPVAYAEDASVSVRKMADAIFSVIEADRAVYTQKVVHRLQNEEEVITAEEKWKEESALPLPAQMLRMGAERVAEKRSGFTYALLSSWAINKQNSPKTDLEKKALKTIEQSKQNFYGVETLGKKKYYTAVYPDIAVSKACVDCHNDHLDSPRKDFKIGETMGGLVIRIPLDE</sequence>
<gene>
    <name evidence="1" type="ORF">ABVT43_02840</name>
</gene>